<dbReference type="RefSeq" id="WP_311159332.1">
    <property type="nucleotide sequence ID" value="NZ_JAVQLW010000001.1"/>
</dbReference>
<feature type="transmembrane region" description="Helical" evidence="1">
    <location>
        <begin position="268"/>
        <end position="286"/>
    </location>
</feature>
<comment type="caution">
    <text evidence="2">The sequence shown here is derived from an EMBL/GenBank/DDBJ whole genome shotgun (WGS) entry which is preliminary data.</text>
</comment>
<feature type="transmembrane region" description="Helical" evidence="1">
    <location>
        <begin position="243"/>
        <end position="262"/>
    </location>
</feature>
<keyword evidence="1" id="KW-0472">Membrane</keyword>
<evidence type="ECO:0000313" key="3">
    <source>
        <dbReference type="Proteomes" id="UP001269144"/>
    </source>
</evidence>
<reference evidence="3" key="1">
    <citation type="submission" date="2023-07" db="EMBL/GenBank/DDBJ databases">
        <title>Paracoccus sp. MBLB3053 whole genome sequence.</title>
        <authorList>
            <person name="Hwang C.Y."/>
            <person name="Cho E.-S."/>
            <person name="Seo M.-J."/>
        </authorList>
    </citation>
    <scope>NUCLEOTIDE SEQUENCE [LARGE SCALE GENOMIC DNA]</scope>
    <source>
        <strain evidence="3">MBLB3053</strain>
    </source>
</reference>
<sequence>MRRAGAALLIFATLAFVASTLIYALRPAGLSMDESIGRAIPTELGARFGEADASLLDLSALFIRPRVLAMSLLIVMTWTALSGHALRRLVELRRLRAAERVARREAPPSLNDDIFGPPTPDQMLERHKMDDTLTEHGLLSTGLAAGAIWPWLMDSRPTAALLFAGIMLTGFLGAALRGTRDGMQVRQSAALGFAAGWATLATCALFATILQKQLGASQTLAAAIGILIAALASVSIQLRLGPNISYSVAVIWGMIGIAAGSVAAQATLATMAVLGIAVIAVALVRVTT</sequence>
<evidence type="ECO:0000313" key="2">
    <source>
        <dbReference type="EMBL" id="MDS9467150.1"/>
    </source>
</evidence>
<protein>
    <submittedName>
        <fullName evidence="2">Uncharacterized protein</fullName>
    </submittedName>
</protein>
<organism evidence="2 3">
    <name type="scientific">Paracoccus aurantius</name>
    <dbReference type="NCBI Taxonomy" id="3073814"/>
    <lineage>
        <taxon>Bacteria</taxon>
        <taxon>Pseudomonadati</taxon>
        <taxon>Pseudomonadota</taxon>
        <taxon>Alphaproteobacteria</taxon>
        <taxon>Rhodobacterales</taxon>
        <taxon>Paracoccaceae</taxon>
        <taxon>Paracoccus</taxon>
    </lineage>
</organism>
<keyword evidence="1" id="KW-0812">Transmembrane</keyword>
<accession>A0ABU2HRJ1</accession>
<feature type="transmembrane region" description="Helical" evidence="1">
    <location>
        <begin position="188"/>
        <end position="210"/>
    </location>
</feature>
<feature type="transmembrane region" description="Helical" evidence="1">
    <location>
        <begin position="133"/>
        <end position="152"/>
    </location>
</feature>
<dbReference type="Proteomes" id="UP001269144">
    <property type="component" value="Unassembled WGS sequence"/>
</dbReference>
<keyword evidence="3" id="KW-1185">Reference proteome</keyword>
<evidence type="ECO:0000256" key="1">
    <source>
        <dbReference type="SAM" id="Phobius"/>
    </source>
</evidence>
<feature type="transmembrane region" description="Helical" evidence="1">
    <location>
        <begin position="158"/>
        <end position="176"/>
    </location>
</feature>
<name>A0ABU2HRJ1_9RHOB</name>
<feature type="transmembrane region" description="Helical" evidence="1">
    <location>
        <begin position="67"/>
        <end position="86"/>
    </location>
</feature>
<keyword evidence="1" id="KW-1133">Transmembrane helix</keyword>
<feature type="transmembrane region" description="Helical" evidence="1">
    <location>
        <begin position="216"/>
        <end position="236"/>
    </location>
</feature>
<proteinExistence type="predicted"/>
<gene>
    <name evidence="2" type="ORF">RGQ15_06130</name>
</gene>
<dbReference type="EMBL" id="JAVQLW010000001">
    <property type="protein sequence ID" value="MDS9467150.1"/>
    <property type="molecule type" value="Genomic_DNA"/>
</dbReference>